<dbReference type="PROSITE" id="PS51257">
    <property type="entry name" value="PROKAR_LIPOPROTEIN"/>
    <property type="match status" value="1"/>
</dbReference>
<dbReference type="EMBL" id="FMZO01000005">
    <property type="protein sequence ID" value="SDD00465.1"/>
    <property type="molecule type" value="Genomic_DNA"/>
</dbReference>
<feature type="domain" description="DUF4959" evidence="1">
    <location>
        <begin position="18"/>
        <end position="120"/>
    </location>
</feature>
<proteinExistence type="predicted"/>
<evidence type="ECO:0000259" key="1">
    <source>
        <dbReference type="Pfam" id="PF16323"/>
    </source>
</evidence>
<protein>
    <recommendedName>
        <fullName evidence="6">F5/8 type C domain-containing protein</fullName>
    </recommendedName>
</protein>
<gene>
    <name evidence="4" type="ORF">SAMN04487894_105175</name>
</gene>
<accession>A0A1G6R8P9</accession>
<dbReference type="InterPro" id="IPR032527">
    <property type="entry name" value="DUF4959"/>
</dbReference>
<dbReference type="Proteomes" id="UP000198757">
    <property type="component" value="Unassembled WGS sequence"/>
</dbReference>
<feature type="domain" description="DUF5000" evidence="2">
    <location>
        <begin position="251"/>
        <end position="390"/>
    </location>
</feature>
<dbReference type="InterPro" id="IPR032164">
    <property type="entry name" value="DUF5000"/>
</dbReference>
<feature type="domain" description="DUF5126" evidence="3">
    <location>
        <begin position="123"/>
        <end position="224"/>
    </location>
</feature>
<organism evidence="4 5">
    <name type="scientific">Niabella drilacis (strain DSM 25811 / CCM 8410 / CCUG 62505 / LMG 26954 / E90)</name>
    <dbReference type="NCBI Taxonomy" id="1285928"/>
    <lineage>
        <taxon>Bacteria</taxon>
        <taxon>Pseudomonadati</taxon>
        <taxon>Bacteroidota</taxon>
        <taxon>Chitinophagia</taxon>
        <taxon>Chitinophagales</taxon>
        <taxon>Chitinophagaceae</taxon>
        <taxon>Niabella</taxon>
    </lineage>
</organism>
<dbReference type="SUPFAM" id="SSF49785">
    <property type="entry name" value="Galactose-binding domain-like"/>
    <property type="match status" value="1"/>
</dbReference>
<dbReference type="InterPro" id="IPR033431">
    <property type="entry name" value="DUF5126"/>
</dbReference>
<name>A0A1G6R8P9_NIADE</name>
<dbReference type="Pfam" id="PF16323">
    <property type="entry name" value="DUF4959"/>
    <property type="match status" value="1"/>
</dbReference>
<dbReference type="InterPro" id="IPR008979">
    <property type="entry name" value="Galactose-bd-like_sf"/>
</dbReference>
<evidence type="ECO:0008006" key="6">
    <source>
        <dbReference type="Google" id="ProtNLM"/>
    </source>
</evidence>
<reference evidence="5" key="1">
    <citation type="submission" date="2016-10" db="EMBL/GenBank/DDBJ databases">
        <authorList>
            <person name="Varghese N."/>
            <person name="Submissions S."/>
        </authorList>
    </citation>
    <scope>NUCLEOTIDE SEQUENCE [LARGE SCALE GENOMIC DNA]</scope>
    <source>
        <strain evidence="5">DSM 25811 / CCM 8410 / LMG 26954 / E90</strain>
    </source>
</reference>
<dbReference type="OrthoDB" id="621114at2"/>
<dbReference type="Pfam" id="PF16391">
    <property type="entry name" value="DUF5000"/>
    <property type="match status" value="1"/>
</dbReference>
<dbReference type="AlphaFoldDB" id="A0A1G6R8P9"/>
<sequence length="394" mass="44223">MKKIYTYAVWGLLLLGTGCAKEDVKGPRQKGEKPAPVTQYKVTSLSGAAEIKFRMPVSEDLLYVKATYKLNSGKTYEAKSSLYKDYLIVEGFDRAGEYDVTLNAVAKGEVYSDPVTVKVTVSEPPYLLTRNSLNLAETFGGVYVSFLNAAEGDLSIRLLDKDSTGKWREKTTYYSNARSAFFSARGYNTDQRDFGVFVKDKWGNTSDTLVKKLTPVFEESIPKTTWKKFELPGDNTAPHPTYTQWYFERMWDNSLGSDNMFHTAPLLAVWPEVFTIDLGVNATLSRMKLFQRQSSIYNANNVKTFEVYGSNSPGLDGSWDSWTKLGSYEVIKPSGSALGTNSAEDTQVAKDGHDFEFPPIYGAFRYIRFRVLSTWGNQQSMAIAELSFWGKIGN</sequence>
<dbReference type="Gene3D" id="2.60.120.260">
    <property type="entry name" value="Galactose-binding domain-like"/>
    <property type="match status" value="1"/>
</dbReference>
<dbReference type="STRING" id="1285928.SAMN04487894_105175"/>
<evidence type="ECO:0000259" key="3">
    <source>
        <dbReference type="Pfam" id="PF17166"/>
    </source>
</evidence>
<dbReference type="RefSeq" id="WP_090390150.1">
    <property type="nucleotide sequence ID" value="NZ_FMZO01000005.1"/>
</dbReference>
<evidence type="ECO:0000313" key="4">
    <source>
        <dbReference type="EMBL" id="SDD00465.1"/>
    </source>
</evidence>
<evidence type="ECO:0000259" key="2">
    <source>
        <dbReference type="Pfam" id="PF16391"/>
    </source>
</evidence>
<evidence type="ECO:0000313" key="5">
    <source>
        <dbReference type="Proteomes" id="UP000198757"/>
    </source>
</evidence>
<dbReference type="Pfam" id="PF17166">
    <property type="entry name" value="DUF5126"/>
    <property type="match status" value="1"/>
</dbReference>
<keyword evidence="5" id="KW-1185">Reference proteome</keyword>